<accession>A0ABS1L2E5</accession>
<keyword evidence="3" id="KW-1185">Reference proteome</keyword>
<dbReference type="Proteomes" id="UP000613030">
    <property type="component" value="Unassembled WGS sequence"/>
</dbReference>
<sequence>MKNAARIQHHPNQEDKRGFAPYASATRLNYSTNDPREEDIVHEALESERRGGILRKRTKKRKNNPSS</sequence>
<protein>
    <submittedName>
        <fullName evidence="2">Uncharacterized protein</fullName>
    </submittedName>
</protein>
<evidence type="ECO:0000256" key="1">
    <source>
        <dbReference type="SAM" id="MobiDB-lite"/>
    </source>
</evidence>
<reference evidence="2 3" key="1">
    <citation type="submission" date="2021-01" db="EMBL/GenBank/DDBJ databases">
        <title>Chryseolinea sp. Jin1 Genome sequencing and assembly.</title>
        <authorList>
            <person name="Kim I."/>
        </authorList>
    </citation>
    <scope>NUCLEOTIDE SEQUENCE [LARGE SCALE GENOMIC DNA]</scope>
    <source>
        <strain evidence="2 3">Jin1</strain>
    </source>
</reference>
<feature type="region of interest" description="Disordered" evidence="1">
    <location>
        <begin position="1"/>
        <end position="67"/>
    </location>
</feature>
<gene>
    <name evidence="2" type="ORF">JI741_28060</name>
</gene>
<name>A0ABS1L2E5_9BACT</name>
<organism evidence="2 3">
    <name type="scientific">Chryseolinea lacunae</name>
    <dbReference type="NCBI Taxonomy" id="2801331"/>
    <lineage>
        <taxon>Bacteria</taxon>
        <taxon>Pseudomonadati</taxon>
        <taxon>Bacteroidota</taxon>
        <taxon>Cytophagia</taxon>
        <taxon>Cytophagales</taxon>
        <taxon>Fulvivirgaceae</taxon>
        <taxon>Chryseolinea</taxon>
    </lineage>
</organism>
<evidence type="ECO:0000313" key="2">
    <source>
        <dbReference type="EMBL" id="MBL0745117.1"/>
    </source>
</evidence>
<proteinExistence type="predicted"/>
<feature type="compositionally biased region" description="Basic residues" evidence="1">
    <location>
        <begin position="52"/>
        <end position="67"/>
    </location>
</feature>
<dbReference type="EMBL" id="JAERRB010000014">
    <property type="protein sequence ID" value="MBL0745117.1"/>
    <property type="molecule type" value="Genomic_DNA"/>
</dbReference>
<dbReference type="RefSeq" id="WP_202015352.1">
    <property type="nucleotide sequence ID" value="NZ_JAERRB010000014.1"/>
</dbReference>
<feature type="compositionally biased region" description="Basic and acidic residues" evidence="1">
    <location>
        <begin position="34"/>
        <end position="51"/>
    </location>
</feature>
<comment type="caution">
    <text evidence="2">The sequence shown here is derived from an EMBL/GenBank/DDBJ whole genome shotgun (WGS) entry which is preliminary data.</text>
</comment>
<evidence type="ECO:0000313" key="3">
    <source>
        <dbReference type="Proteomes" id="UP000613030"/>
    </source>
</evidence>